<keyword evidence="2" id="KW-1185">Reference proteome</keyword>
<dbReference type="AlphaFoldDB" id="A0A9R1TM64"/>
<dbReference type="RefSeq" id="XP_011313339.1">
    <property type="nucleotide sequence ID" value="XM_011315037.1"/>
</dbReference>
<protein>
    <submittedName>
        <fullName evidence="3">Leucine-rich repeat extensin-like protein 5</fullName>
    </submittedName>
</protein>
<accession>A0A9R1TM64</accession>
<evidence type="ECO:0000256" key="1">
    <source>
        <dbReference type="SAM" id="MobiDB-lite"/>
    </source>
</evidence>
<feature type="region of interest" description="Disordered" evidence="1">
    <location>
        <begin position="143"/>
        <end position="186"/>
    </location>
</feature>
<feature type="compositionally biased region" description="Basic residues" evidence="1">
    <location>
        <begin position="86"/>
        <end position="95"/>
    </location>
</feature>
<name>A0A9R1TM64_9HYME</name>
<evidence type="ECO:0000313" key="3">
    <source>
        <dbReference type="RefSeq" id="XP_011313339.1"/>
    </source>
</evidence>
<feature type="compositionally biased region" description="Low complexity" evidence="1">
    <location>
        <begin position="38"/>
        <end position="54"/>
    </location>
</feature>
<dbReference type="GeneID" id="105272813"/>
<sequence length="226" mass="23648">MLKDILPVDPTTGSASPTSGFGPTPPATPVPGTPPPTSGFGPASPATPVTGQQPPVTPVPGPRPQRETSEMTSSGVTSAQPDTKPGRKTTRKGPNSKRIWCFDSTTTSGKYRAYEDQRQQDPLRQHSYWAAFESGTPTNSQYWAPSSYGSASPVGNLPPRADSPANTRSQDRPGYYTYASSPSAAPTSIPAAGITLPAETIAAIAELLTGKRTIASARSAESRDPH</sequence>
<feature type="region of interest" description="Disordered" evidence="1">
    <location>
        <begin position="1"/>
        <end position="102"/>
    </location>
</feature>
<evidence type="ECO:0000313" key="2">
    <source>
        <dbReference type="Proteomes" id="UP000694866"/>
    </source>
</evidence>
<organism evidence="2 3">
    <name type="scientific">Fopius arisanus</name>
    <dbReference type="NCBI Taxonomy" id="64838"/>
    <lineage>
        <taxon>Eukaryota</taxon>
        <taxon>Metazoa</taxon>
        <taxon>Ecdysozoa</taxon>
        <taxon>Arthropoda</taxon>
        <taxon>Hexapoda</taxon>
        <taxon>Insecta</taxon>
        <taxon>Pterygota</taxon>
        <taxon>Neoptera</taxon>
        <taxon>Endopterygota</taxon>
        <taxon>Hymenoptera</taxon>
        <taxon>Apocrita</taxon>
        <taxon>Ichneumonoidea</taxon>
        <taxon>Braconidae</taxon>
        <taxon>Opiinae</taxon>
        <taxon>Fopius</taxon>
    </lineage>
</organism>
<proteinExistence type="predicted"/>
<feature type="compositionally biased region" description="Polar residues" evidence="1">
    <location>
        <begin position="70"/>
        <end position="81"/>
    </location>
</feature>
<reference evidence="3" key="1">
    <citation type="submission" date="2025-08" db="UniProtKB">
        <authorList>
            <consortium name="RefSeq"/>
        </authorList>
    </citation>
    <scope>IDENTIFICATION</scope>
    <source>
        <strain evidence="3">USDA-PBARC FA_bdor</strain>
        <tissue evidence="3">Whole organism</tissue>
    </source>
</reference>
<feature type="compositionally biased region" description="Low complexity" evidence="1">
    <location>
        <begin position="173"/>
        <end position="186"/>
    </location>
</feature>
<feature type="compositionally biased region" description="Pro residues" evidence="1">
    <location>
        <begin position="23"/>
        <end position="37"/>
    </location>
</feature>
<dbReference type="Proteomes" id="UP000694866">
    <property type="component" value="Unplaced"/>
</dbReference>
<dbReference type="KEGG" id="fas:105272813"/>
<gene>
    <name evidence="3" type="primary">LOC105272813</name>
</gene>